<evidence type="ECO:0000256" key="6">
    <source>
        <dbReference type="ARBA" id="ARBA00023242"/>
    </source>
</evidence>
<keyword evidence="4" id="KW-0238">DNA-binding</keyword>
<evidence type="ECO:0000256" key="5">
    <source>
        <dbReference type="ARBA" id="ARBA00023163"/>
    </source>
</evidence>
<feature type="compositionally biased region" description="Low complexity" evidence="7">
    <location>
        <begin position="1"/>
        <end position="14"/>
    </location>
</feature>
<feature type="compositionally biased region" description="Polar residues" evidence="7">
    <location>
        <begin position="39"/>
        <end position="48"/>
    </location>
</feature>
<evidence type="ECO:0000313" key="8">
    <source>
        <dbReference type="EMBL" id="SPN98674.1"/>
    </source>
</evidence>
<protein>
    <submittedName>
        <fullName evidence="8">Uncharacterized protein</fullName>
    </submittedName>
</protein>
<proteinExistence type="predicted"/>
<keyword evidence="5" id="KW-0804">Transcription</keyword>
<reference evidence="8" key="1">
    <citation type="submission" date="2018-03" db="EMBL/GenBank/DDBJ databases">
        <authorList>
            <person name="Guldener U."/>
        </authorList>
    </citation>
    <scope>NUCLEOTIDE SEQUENCE</scope>
</reference>
<dbReference type="PANTHER" id="PTHR36206:SF12">
    <property type="entry name" value="ASPERCRYPTIN BIOSYNTHESIS CLUSTER-SPECIFIC TRANSCRIPTION REGULATOR ATNN-RELATED"/>
    <property type="match status" value="1"/>
</dbReference>
<sequence length="407" mass="45544">MQRDLVSPPVSSPSAAQSGMGALYHHRPGASVPHEAASPASSGPQTPYSRAVPHRPAVEGMRHFQPHPPPHPRPMSPVLAPSTPLTAQDIAALAARFTNKPTSQGYEHEARTTLEASQSEPAVRHALASLRSLYKTLEDHGHEFPHGRLAVPTVYHGLQEYHNAIVNLTSKLSVVDRRSCEVALVCCRLFISIETMQRDYVSVAEHYIRGMRIMHESATRPYLDARGNVIPTQNGDFPKIDSFMIKIFMSPDRMAPACTRTLKEWSRGERRRRREGGKGWRRGRAERSMGVVRLARNEVRAARVKARLLVLSELVLMHFENVSRLRPGSDPGGVVAERRVLLEMLREFDLEGRDGERDLGPYHGRFHLLYHAALKIAVTLSLWAPTEDLRALQPIFDRVAVVARLVI</sequence>
<dbReference type="InterPro" id="IPR052360">
    <property type="entry name" value="Transcr_Regulatory_Proteins"/>
</dbReference>
<dbReference type="GO" id="GO:0046872">
    <property type="term" value="F:metal ion binding"/>
    <property type="evidence" value="ECO:0007669"/>
    <property type="project" value="UniProtKB-KW"/>
</dbReference>
<evidence type="ECO:0000256" key="2">
    <source>
        <dbReference type="ARBA" id="ARBA00022833"/>
    </source>
</evidence>
<dbReference type="PANTHER" id="PTHR36206">
    <property type="entry name" value="ASPERCRYPTIN BIOSYNTHESIS CLUSTER-SPECIFIC TRANSCRIPTION REGULATOR ATNN-RELATED"/>
    <property type="match status" value="1"/>
</dbReference>
<feature type="compositionally biased region" description="Pro residues" evidence="7">
    <location>
        <begin position="66"/>
        <end position="75"/>
    </location>
</feature>
<evidence type="ECO:0000256" key="3">
    <source>
        <dbReference type="ARBA" id="ARBA00023015"/>
    </source>
</evidence>
<evidence type="ECO:0000256" key="4">
    <source>
        <dbReference type="ARBA" id="ARBA00023125"/>
    </source>
</evidence>
<dbReference type="Proteomes" id="UP001187682">
    <property type="component" value="Unassembled WGS sequence"/>
</dbReference>
<feature type="region of interest" description="Disordered" evidence="7">
    <location>
        <begin position="1"/>
        <end position="82"/>
    </location>
</feature>
<evidence type="ECO:0000313" key="9">
    <source>
        <dbReference type="Proteomes" id="UP001187682"/>
    </source>
</evidence>
<organism evidence="8 9">
    <name type="scientific">Cephalotrichum gorgonifer</name>
    <dbReference type="NCBI Taxonomy" id="2041049"/>
    <lineage>
        <taxon>Eukaryota</taxon>
        <taxon>Fungi</taxon>
        <taxon>Dikarya</taxon>
        <taxon>Ascomycota</taxon>
        <taxon>Pezizomycotina</taxon>
        <taxon>Sordariomycetes</taxon>
        <taxon>Hypocreomycetidae</taxon>
        <taxon>Microascales</taxon>
        <taxon>Microascaceae</taxon>
        <taxon>Cephalotrichum</taxon>
    </lineage>
</organism>
<dbReference type="AlphaFoldDB" id="A0AAE8SS22"/>
<keyword evidence="9" id="KW-1185">Reference proteome</keyword>
<keyword evidence="1" id="KW-0479">Metal-binding</keyword>
<accession>A0AAE8SS22</accession>
<keyword evidence="6" id="KW-0539">Nucleus</keyword>
<comment type="caution">
    <text evidence="8">The sequence shown here is derived from an EMBL/GenBank/DDBJ whole genome shotgun (WGS) entry which is preliminary data.</text>
</comment>
<keyword evidence="2" id="KW-0862">Zinc</keyword>
<dbReference type="EMBL" id="ONZQ02000002">
    <property type="protein sequence ID" value="SPN98674.1"/>
    <property type="molecule type" value="Genomic_DNA"/>
</dbReference>
<name>A0AAE8SS22_9PEZI</name>
<evidence type="ECO:0000256" key="1">
    <source>
        <dbReference type="ARBA" id="ARBA00022723"/>
    </source>
</evidence>
<keyword evidence="3" id="KW-0805">Transcription regulation</keyword>
<dbReference type="GO" id="GO:0003677">
    <property type="term" value="F:DNA binding"/>
    <property type="evidence" value="ECO:0007669"/>
    <property type="project" value="UniProtKB-KW"/>
</dbReference>
<evidence type="ECO:0000256" key="7">
    <source>
        <dbReference type="SAM" id="MobiDB-lite"/>
    </source>
</evidence>
<gene>
    <name evidence="8" type="ORF">DNG_01718</name>
</gene>